<evidence type="ECO:0000313" key="5">
    <source>
        <dbReference type="EMBL" id="CAI5757527.1"/>
    </source>
</evidence>
<evidence type="ECO:0000256" key="4">
    <source>
        <dbReference type="ARBA" id="ARBA00035264"/>
    </source>
</evidence>
<dbReference type="OrthoDB" id="21463at2759"/>
<dbReference type="GO" id="GO:0032543">
    <property type="term" value="P:mitochondrial translation"/>
    <property type="evidence" value="ECO:0007669"/>
    <property type="project" value="TreeGrafter"/>
</dbReference>
<proteinExistence type="inferred from homology"/>
<dbReference type="SUPFAM" id="SSF46911">
    <property type="entry name" value="Ribosomal protein S18"/>
    <property type="match status" value="1"/>
</dbReference>
<organism evidence="5 6">
    <name type="scientific">Candida verbasci</name>
    <dbReference type="NCBI Taxonomy" id="1227364"/>
    <lineage>
        <taxon>Eukaryota</taxon>
        <taxon>Fungi</taxon>
        <taxon>Dikarya</taxon>
        <taxon>Ascomycota</taxon>
        <taxon>Saccharomycotina</taxon>
        <taxon>Pichiomycetes</taxon>
        <taxon>Debaryomycetaceae</taxon>
        <taxon>Candida/Lodderomyces clade</taxon>
        <taxon>Candida</taxon>
    </lineage>
</organism>
<evidence type="ECO:0000256" key="2">
    <source>
        <dbReference type="ARBA" id="ARBA00022980"/>
    </source>
</evidence>
<dbReference type="AlphaFoldDB" id="A0A9W4TUT4"/>
<keyword evidence="3" id="KW-0687">Ribonucleoprotein</keyword>
<gene>
    <name evidence="5" type="ORF">CANVERA_P2041</name>
</gene>
<dbReference type="Proteomes" id="UP001152885">
    <property type="component" value="Unassembled WGS sequence"/>
</dbReference>
<dbReference type="EMBL" id="CANTUO010000002">
    <property type="protein sequence ID" value="CAI5757527.1"/>
    <property type="molecule type" value="Genomic_DNA"/>
</dbReference>
<keyword evidence="6" id="KW-1185">Reference proteome</keyword>
<accession>A0A9W4TUT4</accession>
<sequence>MLPSKIRLINRSSLRSFGTKSYIKQQSQESQQPIDLKIEEESSTNKFKSKTSWQETFASETLETTEDDLNDSFSKITEELKPENPPVHISSQFTKRFYMGNTYNPFDFSLTKIKMDKMLYQKDVVNKKVDIFEETGINPKDLYFMPEILSKFLTSTGQILPREETGLNEKNHRLLGTAIQSARSLGILSTVHRYSTHLPTRNI</sequence>
<comment type="similarity">
    <text evidence="1">Belongs to the bacterial ribosomal protein bS18 family.</text>
</comment>
<dbReference type="InterPro" id="IPR001648">
    <property type="entry name" value="Ribosomal_bS18"/>
</dbReference>
<dbReference type="GO" id="GO:0070181">
    <property type="term" value="F:small ribosomal subunit rRNA binding"/>
    <property type="evidence" value="ECO:0007669"/>
    <property type="project" value="TreeGrafter"/>
</dbReference>
<dbReference type="PANTHER" id="PTHR13479">
    <property type="entry name" value="30S RIBOSOMAL PROTEIN S18"/>
    <property type="match status" value="1"/>
</dbReference>
<evidence type="ECO:0000313" key="6">
    <source>
        <dbReference type="Proteomes" id="UP001152885"/>
    </source>
</evidence>
<dbReference type="Gene3D" id="4.10.640.10">
    <property type="entry name" value="Ribosomal protein S18"/>
    <property type="match status" value="1"/>
</dbReference>
<name>A0A9W4TUT4_9ASCO</name>
<protein>
    <recommendedName>
        <fullName evidence="4">Small ribosomal subunit protein bS18m</fullName>
    </recommendedName>
</protein>
<dbReference type="Pfam" id="PF01084">
    <property type="entry name" value="Ribosomal_S18"/>
    <property type="match status" value="1"/>
</dbReference>
<keyword evidence="2" id="KW-0689">Ribosomal protein</keyword>
<dbReference type="GO" id="GO:0005763">
    <property type="term" value="C:mitochondrial small ribosomal subunit"/>
    <property type="evidence" value="ECO:0007669"/>
    <property type="project" value="TreeGrafter"/>
</dbReference>
<dbReference type="PANTHER" id="PTHR13479:SF40">
    <property type="entry name" value="SMALL RIBOSOMAL SUBUNIT PROTEIN BS18M"/>
    <property type="match status" value="1"/>
</dbReference>
<evidence type="ECO:0000256" key="1">
    <source>
        <dbReference type="ARBA" id="ARBA00005589"/>
    </source>
</evidence>
<dbReference type="InterPro" id="IPR036870">
    <property type="entry name" value="Ribosomal_bS18_sf"/>
</dbReference>
<dbReference type="GO" id="GO:0003735">
    <property type="term" value="F:structural constituent of ribosome"/>
    <property type="evidence" value="ECO:0007669"/>
    <property type="project" value="InterPro"/>
</dbReference>
<reference evidence="5" key="1">
    <citation type="submission" date="2022-12" db="EMBL/GenBank/DDBJ databases">
        <authorList>
            <person name="Brejova B."/>
        </authorList>
    </citation>
    <scope>NUCLEOTIDE SEQUENCE</scope>
</reference>
<evidence type="ECO:0000256" key="3">
    <source>
        <dbReference type="ARBA" id="ARBA00023274"/>
    </source>
</evidence>
<comment type="caution">
    <text evidence="5">The sequence shown here is derived from an EMBL/GenBank/DDBJ whole genome shotgun (WGS) entry which is preliminary data.</text>
</comment>